<dbReference type="EMBL" id="HBUF01018942">
    <property type="protein sequence ID" value="CAG6610602.1"/>
    <property type="molecule type" value="Transcribed_RNA"/>
</dbReference>
<dbReference type="GO" id="GO:0017056">
    <property type="term" value="F:structural constituent of nuclear pore"/>
    <property type="evidence" value="ECO:0007669"/>
    <property type="project" value="InterPro"/>
</dbReference>
<dbReference type="PANTHER" id="PTHR11225">
    <property type="entry name" value="NUCLEAR PORE COMPLEX PROTEIN NUP93 NUCLEOPORIN NUP93 DEAD EYE PROTEIN"/>
    <property type="match status" value="1"/>
</dbReference>
<dbReference type="GO" id="GO:0016973">
    <property type="term" value="P:poly(A)+ mRNA export from nucleus"/>
    <property type="evidence" value="ECO:0007669"/>
    <property type="project" value="TreeGrafter"/>
</dbReference>
<evidence type="ECO:0000256" key="3">
    <source>
        <dbReference type="ARBA" id="ARBA00023132"/>
    </source>
</evidence>
<dbReference type="GO" id="GO:0006606">
    <property type="term" value="P:protein import into nucleus"/>
    <property type="evidence" value="ECO:0007669"/>
    <property type="project" value="TreeGrafter"/>
</dbReference>
<reference evidence="6" key="1">
    <citation type="submission" date="2021-05" db="EMBL/GenBank/DDBJ databases">
        <authorList>
            <person name="Alioto T."/>
            <person name="Alioto T."/>
            <person name="Gomez Garrido J."/>
        </authorList>
    </citation>
    <scope>NUCLEOTIDE SEQUENCE</scope>
</reference>
<keyword evidence="5" id="KW-0811">Translocation</keyword>
<sequence length="831" mass="93487">MGEPDLNDLLHAAEQLECEAQGIGRLPRIERSLRQLTEASNELWSKVTTTGAQDIQANLLLGSKGVDLPQLSQKLDSLSTRKWFESLEPIPDNDIQNFLKNETENAVLSLIENTHRFTFKQLEQNCQKEMFYSWENEKRKLLNSFMGHSISVVELPVSHEYSTINESQLTQCPMDQYEMAYAQALIEYNTAILCGDMSPNLVEKFAAAVASFHDSKVNDMWDMVKYMSDLSSPALSSQESETFPRSSPLIQAEMIAQARKYLENRYQLFMNNKLSQSLAEVRRGVPGTYSLVTAFLKLQMLSGSISSLGLDDLQVDNLPYWVLVYYLLRCGDLESAISVTKSLGPSMNEMYRVLVDLKDNGGGRVSSKMERWLKNQYKPYVRNSSDPYKRLVYSALGACSIADEHSEVVLTADDYLWLKLVQVRTPPEGVLLRDSHAAISADILSYDVLQSMIIEEYGETYYEASVNPSLYFQMLMLTGQFEAGLEFLVRTPRLRCHGVHMAIALLKSGHLAVTGSSEAPLLSIESHDPPPSRRLNPSRLITLYTNRFETSAPREALHYYFTLRDTAAPGPPHNMFALCVSALALQTRDYVAIFGGLDGEGCVSPGLLHEFGNRESDIRSVVLYTAESSENKGEFEDAIQLYEVGGNLERALCLMSTSLAQVIARPHEIGPLRPRLRAQAGGMLQRISGHTIGADPSTVRTFTTLVDLCEFFDSYAAQQYAAALEMIQRSELIPFSLSQVEEKVARFKKLDERITRNIPDILYATMSMIYAEFKKLMDEDTLPGLSTDEVTKKKQFLKERARSLTSFSGSIPFRIPGDVNRKLVQMEINMH</sequence>
<dbReference type="PANTHER" id="PTHR11225:SF4">
    <property type="entry name" value="NUCLEAR PORE COMPLEX PROTEIN NUP93"/>
    <property type="match status" value="1"/>
</dbReference>
<dbReference type="EMBL" id="HBUF01369024">
    <property type="protein sequence ID" value="CAG6725145.1"/>
    <property type="molecule type" value="Transcribed_RNA"/>
</dbReference>
<keyword evidence="5" id="KW-0653">Protein transport</keyword>
<name>A0A8D8LS40_9HEMI</name>
<comment type="similarity">
    <text evidence="2 5">Belongs to the nucleoporin interacting component (NIC) family.</text>
</comment>
<dbReference type="AlphaFoldDB" id="A0A8D8LS40"/>
<evidence type="ECO:0000313" key="6">
    <source>
        <dbReference type="EMBL" id="CAG6610602.1"/>
    </source>
</evidence>
<dbReference type="GO" id="GO:0005643">
    <property type="term" value="C:nuclear pore"/>
    <property type="evidence" value="ECO:0007669"/>
    <property type="project" value="UniProtKB-SubCell"/>
</dbReference>
<proteinExistence type="inferred from homology"/>
<organism evidence="6">
    <name type="scientific">Cacopsylla melanoneura</name>
    <dbReference type="NCBI Taxonomy" id="428564"/>
    <lineage>
        <taxon>Eukaryota</taxon>
        <taxon>Metazoa</taxon>
        <taxon>Ecdysozoa</taxon>
        <taxon>Arthropoda</taxon>
        <taxon>Hexapoda</taxon>
        <taxon>Insecta</taxon>
        <taxon>Pterygota</taxon>
        <taxon>Neoptera</taxon>
        <taxon>Paraneoptera</taxon>
        <taxon>Hemiptera</taxon>
        <taxon>Sternorrhyncha</taxon>
        <taxon>Psylloidea</taxon>
        <taxon>Psyllidae</taxon>
        <taxon>Psyllinae</taxon>
        <taxon>Cacopsylla</taxon>
    </lineage>
</organism>
<keyword evidence="5" id="KW-0509">mRNA transport</keyword>
<evidence type="ECO:0000256" key="2">
    <source>
        <dbReference type="ARBA" id="ARBA00010186"/>
    </source>
</evidence>
<dbReference type="Pfam" id="PF04097">
    <property type="entry name" value="Nic96"/>
    <property type="match status" value="1"/>
</dbReference>
<evidence type="ECO:0000256" key="1">
    <source>
        <dbReference type="ARBA" id="ARBA00004567"/>
    </source>
</evidence>
<protein>
    <recommendedName>
        <fullName evidence="5">Nuclear pore protein</fullName>
    </recommendedName>
</protein>
<keyword evidence="5" id="KW-0813">Transport</keyword>
<dbReference type="EMBL" id="HBUF01369026">
    <property type="protein sequence ID" value="CAG6725147.1"/>
    <property type="molecule type" value="Transcribed_RNA"/>
</dbReference>
<accession>A0A8D8LS40</accession>
<keyword evidence="3 5" id="KW-0906">Nuclear pore complex</keyword>
<dbReference type="EMBL" id="HBUF01558868">
    <property type="protein sequence ID" value="CAG6761329.1"/>
    <property type="molecule type" value="Transcribed_RNA"/>
</dbReference>
<evidence type="ECO:0000256" key="5">
    <source>
        <dbReference type="RuleBase" id="RU364035"/>
    </source>
</evidence>
<keyword evidence="5" id="KW-0472">Membrane</keyword>
<comment type="subcellular location">
    <subcellularLocation>
        <location evidence="1 5">Nucleus</location>
        <location evidence="1 5">Nuclear pore complex</location>
    </subcellularLocation>
</comment>
<evidence type="ECO:0000256" key="4">
    <source>
        <dbReference type="ARBA" id="ARBA00023242"/>
    </source>
</evidence>
<dbReference type="InterPro" id="IPR007231">
    <property type="entry name" value="Nucleoporin_int_Nup93/Nic96"/>
</dbReference>
<keyword evidence="4 5" id="KW-0539">Nucleus</keyword>